<organism evidence="10 11">
    <name type="scientific">Aidingimonas halophila</name>
    <dbReference type="NCBI Taxonomy" id="574349"/>
    <lineage>
        <taxon>Bacteria</taxon>
        <taxon>Pseudomonadati</taxon>
        <taxon>Pseudomonadota</taxon>
        <taxon>Gammaproteobacteria</taxon>
        <taxon>Oceanospirillales</taxon>
        <taxon>Halomonadaceae</taxon>
        <taxon>Aidingimonas</taxon>
    </lineage>
</organism>
<keyword evidence="3" id="KW-1003">Cell membrane</keyword>
<evidence type="ECO:0000256" key="4">
    <source>
        <dbReference type="ARBA" id="ARBA00022519"/>
    </source>
</evidence>
<evidence type="ECO:0000256" key="7">
    <source>
        <dbReference type="ARBA" id="ARBA00023136"/>
    </source>
</evidence>
<feature type="transmembrane region" description="Helical" evidence="9">
    <location>
        <begin position="70"/>
        <end position="92"/>
    </location>
</feature>
<gene>
    <name evidence="10" type="ORF">SAMN05443545_107143</name>
</gene>
<evidence type="ECO:0000256" key="9">
    <source>
        <dbReference type="SAM" id="Phobius"/>
    </source>
</evidence>
<proteinExistence type="inferred from homology"/>
<dbReference type="RefSeq" id="WP_092570878.1">
    <property type="nucleotide sequence ID" value="NZ_BMXH01000006.1"/>
</dbReference>
<keyword evidence="11" id="KW-1185">Reference proteome</keyword>
<sequence>MSDKRHDAPRPAQRFDMNGQSDRHHPQHPRPPRHFDPGTPAQALPDEDHTGEASDAAVTDSLARPRRRRWGLMILLGGSLVMGGVELGQGLYGATLGGDWSSGAWSALGLFALGLGGVAVVRELWRLARLRRHVQLRQRLADLDAHSPQRAASLADTLRRQLGLDDDHPHWQAFQQAHQPHHDGGEIRHLLSHHLLAPRDREARRLISRMSGDTAIMVAVSPLTLVDMTLVAWRNLALIDRIARLYGLELGYASRLRLFRAVLYNMAFAGASEMASEAGMEVLSMNLAGKLSARAGQGLGVGLLSARLGLRCVQLARPLPFEDGQSPRISDLRRELWQRLRRLESGENNNESRST</sequence>
<evidence type="ECO:0000256" key="5">
    <source>
        <dbReference type="ARBA" id="ARBA00022692"/>
    </source>
</evidence>
<protein>
    <submittedName>
        <fullName evidence="10">Putative membrane protein</fullName>
    </submittedName>
</protein>
<dbReference type="AlphaFoldDB" id="A0A1H3EL28"/>
<dbReference type="OrthoDB" id="958025at2"/>
<dbReference type="EMBL" id="FNNI01000007">
    <property type="protein sequence ID" value="SDX78659.1"/>
    <property type="molecule type" value="Genomic_DNA"/>
</dbReference>
<dbReference type="Proteomes" id="UP000198500">
    <property type="component" value="Unassembled WGS sequence"/>
</dbReference>
<dbReference type="PANTHER" id="PTHR39342">
    <property type="entry name" value="UPF0283 MEMBRANE PROTEIN YCJF"/>
    <property type="match status" value="1"/>
</dbReference>
<reference evidence="10 11" key="1">
    <citation type="submission" date="2016-10" db="EMBL/GenBank/DDBJ databases">
        <authorList>
            <person name="de Groot N.N."/>
        </authorList>
    </citation>
    <scope>NUCLEOTIDE SEQUENCE [LARGE SCALE GENOMIC DNA]</scope>
    <source>
        <strain evidence="10 11">DSM 19219</strain>
    </source>
</reference>
<evidence type="ECO:0000313" key="10">
    <source>
        <dbReference type="EMBL" id="SDX78659.1"/>
    </source>
</evidence>
<dbReference type="InterPro" id="IPR006507">
    <property type="entry name" value="UPF0283"/>
</dbReference>
<feature type="transmembrane region" description="Helical" evidence="9">
    <location>
        <begin position="104"/>
        <end position="125"/>
    </location>
</feature>
<name>A0A1H3EL28_9GAMM</name>
<accession>A0A1H3EL28</accession>
<evidence type="ECO:0000256" key="1">
    <source>
        <dbReference type="ARBA" id="ARBA00004429"/>
    </source>
</evidence>
<dbReference type="GO" id="GO:0005886">
    <property type="term" value="C:plasma membrane"/>
    <property type="evidence" value="ECO:0007669"/>
    <property type="project" value="UniProtKB-SubCell"/>
</dbReference>
<comment type="similarity">
    <text evidence="2">Belongs to the UPF0283 family.</text>
</comment>
<comment type="subcellular location">
    <subcellularLocation>
        <location evidence="1">Cell inner membrane</location>
        <topology evidence="1">Multi-pass membrane protein</topology>
    </subcellularLocation>
</comment>
<keyword evidence="5 9" id="KW-0812">Transmembrane</keyword>
<evidence type="ECO:0000256" key="2">
    <source>
        <dbReference type="ARBA" id="ARBA00008255"/>
    </source>
</evidence>
<dbReference type="PANTHER" id="PTHR39342:SF1">
    <property type="entry name" value="UPF0283 MEMBRANE PROTEIN YCJF"/>
    <property type="match status" value="1"/>
</dbReference>
<keyword evidence="4" id="KW-0997">Cell inner membrane</keyword>
<evidence type="ECO:0000256" key="8">
    <source>
        <dbReference type="SAM" id="MobiDB-lite"/>
    </source>
</evidence>
<dbReference type="NCBIfam" id="TIGR01620">
    <property type="entry name" value="hyp_HI0043"/>
    <property type="match status" value="1"/>
</dbReference>
<feature type="region of interest" description="Disordered" evidence="8">
    <location>
        <begin position="1"/>
        <end position="60"/>
    </location>
</feature>
<keyword evidence="7 9" id="KW-0472">Membrane</keyword>
<dbReference type="STRING" id="574349.SAMN05443545_107143"/>
<dbReference type="Pfam" id="PF05128">
    <property type="entry name" value="DUF697"/>
    <property type="match status" value="1"/>
</dbReference>
<evidence type="ECO:0000256" key="3">
    <source>
        <dbReference type="ARBA" id="ARBA00022475"/>
    </source>
</evidence>
<evidence type="ECO:0000256" key="6">
    <source>
        <dbReference type="ARBA" id="ARBA00022989"/>
    </source>
</evidence>
<evidence type="ECO:0000313" key="11">
    <source>
        <dbReference type="Proteomes" id="UP000198500"/>
    </source>
</evidence>
<keyword evidence="6 9" id="KW-1133">Transmembrane helix</keyword>
<dbReference type="InterPro" id="IPR021147">
    <property type="entry name" value="DUF697"/>
</dbReference>